<keyword evidence="2" id="KW-1185">Reference proteome</keyword>
<sequence>MLFRTTHAVIITLTTLILLSGCTSVQYNGAKTEMQKVNYPPIDKTVTAYVGDHMVEKGVISQIEVLRVLQPIDGAMYNIPAKTFAQLGFDSSQDFYEASGVTKNPFADPFNALSVDHNQDSQICVVTVFGVESCYAGQFERQEVVSESSNSFQQTLIYSGRVGDKINIGYREFSSNLARPAFNNEVEYDLGESSTIGYKGALIEVIEANNNSIKYKLLRNFPDSTN</sequence>
<organism evidence="1 2">
    <name type="scientific">Marinobacter flavimaris</name>
    <dbReference type="NCBI Taxonomy" id="262076"/>
    <lineage>
        <taxon>Bacteria</taxon>
        <taxon>Pseudomonadati</taxon>
        <taxon>Pseudomonadota</taxon>
        <taxon>Gammaproteobacteria</taxon>
        <taxon>Pseudomonadales</taxon>
        <taxon>Marinobacteraceae</taxon>
        <taxon>Marinobacter</taxon>
    </lineage>
</organism>
<protein>
    <recommendedName>
        <fullName evidence="3">Lipoprotein</fullName>
    </recommendedName>
</protein>
<accession>A0A3D8H2G1</accession>
<evidence type="ECO:0000313" key="2">
    <source>
        <dbReference type="Proteomes" id="UP000256431"/>
    </source>
</evidence>
<evidence type="ECO:0000313" key="1">
    <source>
        <dbReference type="EMBL" id="RDU40907.1"/>
    </source>
</evidence>
<proteinExistence type="predicted"/>
<dbReference type="Proteomes" id="UP000256431">
    <property type="component" value="Unassembled WGS sequence"/>
</dbReference>
<dbReference type="AlphaFoldDB" id="A0A3D8H2G1"/>
<reference evidence="1 2" key="1">
    <citation type="submission" date="2018-08" db="EMBL/GenBank/DDBJ databases">
        <title>Genome sequence of Marinobacter flavimaris KCTC 12185.</title>
        <authorList>
            <person name="Chun J."/>
            <person name="Kim B.-Y."/>
            <person name="Choi S.-B."/>
            <person name="Kwak M.-J."/>
        </authorList>
    </citation>
    <scope>NUCLEOTIDE SEQUENCE [LARGE SCALE GENOMIC DNA]</scope>
    <source>
        <strain evidence="1 2">KCTC 12185</strain>
    </source>
</reference>
<dbReference type="PROSITE" id="PS51257">
    <property type="entry name" value="PROKAR_LIPOPROTEIN"/>
    <property type="match status" value="1"/>
</dbReference>
<evidence type="ECO:0008006" key="3">
    <source>
        <dbReference type="Google" id="ProtNLM"/>
    </source>
</evidence>
<comment type="caution">
    <text evidence="1">The sequence shown here is derived from an EMBL/GenBank/DDBJ whole genome shotgun (WGS) entry which is preliminary data.</text>
</comment>
<name>A0A3D8H2G1_9GAMM</name>
<dbReference type="RefSeq" id="WP_104270662.1">
    <property type="nucleotide sequence ID" value="NZ_PSSW01000004.1"/>
</dbReference>
<dbReference type="EMBL" id="QRDH01000004">
    <property type="protein sequence ID" value="RDU40907.1"/>
    <property type="molecule type" value="Genomic_DNA"/>
</dbReference>
<gene>
    <name evidence="1" type="ORF">DXI23_10235</name>
</gene>